<feature type="region of interest" description="Disordered" evidence="18">
    <location>
        <begin position="270"/>
        <end position="417"/>
    </location>
</feature>
<feature type="disulfide bond" evidence="17">
    <location>
        <begin position="701"/>
        <end position="728"/>
    </location>
</feature>
<evidence type="ECO:0000259" key="19">
    <source>
        <dbReference type="PROSITE" id="PS50026"/>
    </source>
</evidence>
<dbReference type="GO" id="GO:0002052">
    <property type="term" value="P:positive regulation of neuroblast proliferation"/>
    <property type="evidence" value="ECO:0007669"/>
    <property type="project" value="TreeGrafter"/>
</dbReference>
<keyword evidence="5 16" id="KW-0245">EGF-like domain</keyword>
<evidence type="ECO:0000256" key="10">
    <source>
        <dbReference type="ARBA" id="ARBA00023157"/>
    </source>
</evidence>
<feature type="domain" description="EGF-like" evidence="19">
    <location>
        <begin position="503"/>
        <end position="539"/>
    </location>
</feature>
<keyword evidence="12" id="KW-0966">Cell projection</keyword>
<dbReference type="SUPFAM" id="SSF56436">
    <property type="entry name" value="C-type lectin-like"/>
    <property type="match status" value="1"/>
</dbReference>
<feature type="domain" description="Sushi" evidence="21">
    <location>
        <begin position="670"/>
        <end position="730"/>
    </location>
</feature>
<dbReference type="InterPro" id="IPR018097">
    <property type="entry name" value="EGF_Ca-bd_CS"/>
</dbReference>
<dbReference type="CDD" id="cd00033">
    <property type="entry name" value="CCP"/>
    <property type="match status" value="1"/>
</dbReference>
<keyword evidence="9" id="KW-0106">Calcium</keyword>
<dbReference type="SMART" id="SM00179">
    <property type="entry name" value="EGF_CA"/>
    <property type="match status" value="1"/>
</dbReference>
<comment type="subcellular location">
    <subcellularLocation>
        <location evidence="1">Cell projection</location>
    </subcellularLocation>
    <subcellularLocation>
        <location evidence="2">Secreted</location>
        <location evidence="2">Extracellular space</location>
        <location evidence="2">Extracellular matrix</location>
    </subcellularLocation>
</comment>
<dbReference type="GO" id="GO:0001501">
    <property type="term" value="P:skeletal system development"/>
    <property type="evidence" value="ECO:0007669"/>
    <property type="project" value="TreeGrafter"/>
</dbReference>
<dbReference type="PROSITE" id="PS00615">
    <property type="entry name" value="C_TYPE_LECTIN_1"/>
    <property type="match status" value="1"/>
</dbReference>
<dbReference type="GO" id="GO:0072534">
    <property type="term" value="C:perineuronal net"/>
    <property type="evidence" value="ECO:0007669"/>
    <property type="project" value="TreeGrafter"/>
</dbReference>
<feature type="disulfide bond" evidence="17">
    <location>
        <begin position="672"/>
        <end position="715"/>
    </location>
</feature>
<sequence length="774" mass="83972">MSPTAGSGSSEETDASVSEKSTEVTESGKQGDESTTEQPFVIITEQDSSVSPFTDESSGLTPETLNPTSTLLKAVTSPPAIRPLTIATSSVETDASSVVSVTQVTSTSIEPSTSINPTVSSSDPDVVVHLVTTYIPQEVLTPNETYQQALSEITLTDKPFTNDSTVISELDLRSTHVPLMTSTTKVVDNIFEGSSADEQKPTAESSKVVTTRLSTSSIFSTSIPILPSSDYDGIDFGQVEAIPNIWQKPDSPLPTPSSESIVEYVTGLKSPTEETTDYSSVFEVSGTSASPSTRSSSSEEPGADHSGATATEGSTSGSSSSKSSLEEATTAVPMTGSDLSGTLAPLMSTSVSISDGGIDSGEQVVVTPGPETSSAKETDAETTSPPEKEGSASSSETNAEDLTTTRQTAVTGKTSAEDTTTSAAEVQFVKFSTVATVTSRVTETTTPIPRDLGHTDIGEPLDIEGVHSCVENPCLNGGSCWRVGSVNTCTCTAGYGGDHCEIDIDECHSNPCRNGGTCVDGLNAFSCVCLPSYAGTLCEEDTETCSYGWHKFQGHCYKYFPHRRNWDTAERECRVQGAHLASIITHEEQQFVNRLGQDYQWIGLNDKMFENDFRWTDGTSVQYENWRPNQPDSFFSSGEDCVVMIWHEDGQWNDVPCNYHLTFTCKKGTVSCNQPPFVLNAHTFGRTRPHYEINTLVRYQCNNGFIQRHVPTIRCRGDGMWDQPKISCMTPSHYQRTYHRRYNTFSIYNNHRKRSAESARQRRHGGSKRNRTRK</sequence>
<comment type="caution">
    <text evidence="22">The sequence shown here is derived from an EMBL/GenBank/DDBJ whole genome shotgun (WGS) entry which is preliminary data.</text>
</comment>
<dbReference type="Gene3D" id="3.10.100.10">
    <property type="entry name" value="Mannose-Binding Protein A, subunit A"/>
    <property type="match status" value="1"/>
</dbReference>
<keyword evidence="13" id="KW-0373">Hyaluronic acid</keyword>
<dbReference type="GO" id="GO:0045202">
    <property type="term" value="C:synapse"/>
    <property type="evidence" value="ECO:0007669"/>
    <property type="project" value="TreeGrafter"/>
</dbReference>
<evidence type="ECO:0000256" key="11">
    <source>
        <dbReference type="ARBA" id="ARBA00023180"/>
    </source>
</evidence>
<feature type="domain" description="C-type lectin" evidence="20">
    <location>
        <begin position="552"/>
        <end position="666"/>
    </location>
</feature>
<keyword evidence="6 17" id="KW-0768">Sushi</keyword>
<dbReference type="SMART" id="SM00181">
    <property type="entry name" value="EGF"/>
    <property type="match status" value="2"/>
</dbReference>
<dbReference type="SMART" id="SM00032">
    <property type="entry name" value="CCP"/>
    <property type="match status" value="1"/>
</dbReference>
<evidence type="ECO:0000256" key="8">
    <source>
        <dbReference type="ARBA" id="ARBA00022737"/>
    </source>
</evidence>
<evidence type="ECO:0000256" key="12">
    <source>
        <dbReference type="ARBA" id="ARBA00023273"/>
    </source>
</evidence>
<evidence type="ECO:0000256" key="16">
    <source>
        <dbReference type="PROSITE-ProRule" id="PRU00076"/>
    </source>
</evidence>
<organism evidence="22 23">
    <name type="scientific">Alosa alosa</name>
    <name type="common">allis shad</name>
    <dbReference type="NCBI Taxonomy" id="278164"/>
    <lineage>
        <taxon>Eukaryota</taxon>
        <taxon>Metazoa</taxon>
        <taxon>Chordata</taxon>
        <taxon>Craniata</taxon>
        <taxon>Vertebrata</taxon>
        <taxon>Euteleostomi</taxon>
        <taxon>Actinopterygii</taxon>
        <taxon>Neopterygii</taxon>
        <taxon>Teleostei</taxon>
        <taxon>Clupei</taxon>
        <taxon>Clupeiformes</taxon>
        <taxon>Clupeoidei</taxon>
        <taxon>Clupeidae</taxon>
        <taxon>Alosa</taxon>
    </lineage>
</organism>
<dbReference type="SMART" id="SM00034">
    <property type="entry name" value="CLECT"/>
    <property type="match status" value="1"/>
</dbReference>
<proteinExistence type="predicted"/>
<dbReference type="PROSITE" id="PS50923">
    <property type="entry name" value="SUSHI"/>
    <property type="match status" value="1"/>
</dbReference>
<evidence type="ECO:0000256" key="6">
    <source>
        <dbReference type="ARBA" id="ARBA00022659"/>
    </source>
</evidence>
<dbReference type="InterPro" id="IPR018378">
    <property type="entry name" value="C-type_lectin_CS"/>
</dbReference>
<evidence type="ECO:0000256" key="3">
    <source>
        <dbReference type="ARBA" id="ARBA00022525"/>
    </source>
</evidence>
<dbReference type="Pfam" id="PF00059">
    <property type="entry name" value="Lectin_C"/>
    <property type="match status" value="1"/>
</dbReference>
<evidence type="ECO:0000256" key="14">
    <source>
        <dbReference type="ARBA" id="ARBA00043896"/>
    </source>
</evidence>
<feature type="compositionally biased region" description="Polar residues" evidence="18">
    <location>
        <begin position="380"/>
        <end position="413"/>
    </location>
</feature>
<feature type="compositionally biased region" description="Basic residues" evidence="18">
    <location>
        <begin position="761"/>
        <end position="774"/>
    </location>
</feature>
<dbReference type="FunFam" id="3.10.100.10:FF:000003">
    <property type="entry name" value="Versican core protein"/>
    <property type="match status" value="1"/>
</dbReference>
<keyword evidence="4" id="KW-0272">Extracellular matrix</keyword>
<feature type="compositionally biased region" description="Polar residues" evidence="18">
    <location>
        <begin position="45"/>
        <end position="66"/>
    </location>
</feature>
<dbReference type="AlphaFoldDB" id="A0AAV6H427"/>
<dbReference type="EMBL" id="JADWDJ010000005">
    <property type="protein sequence ID" value="KAG5280752.1"/>
    <property type="molecule type" value="Genomic_DNA"/>
</dbReference>
<evidence type="ECO:0000256" key="5">
    <source>
        <dbReference type="ARBA" id="ARBA00022536"/>
    </source>
</evidence>
<evidence type="ECO:0000256" key="17">
    <source>
        <dbReference type="PROSITE-ProRule" id="PRU00302"/>
    </source>
</evidence>
<dbReference type="Gene3D" id="2.10.70.10">
    <property type="entry name" value="Complement Module, domain 1"/>
    <property type="match status" value="1"/>
</dbReference>
<dbReference type="CDD" id="cd03588">
    <property type="entry name" value="CLECT_CSPGs"/>
    <property type="match status" value="1"/>
</dbReference>
<keyword evidence="3" id="KW-0964">Secreted</keyword>
<keyword evidence="23" id="KW-1185">Reference proteome</keyword>
<feature type="domain" description="EGF-like" evidence="19">
    <location>
        <begin position="465"/>
        <end position="501"/>
    </location>
</feature>
<dbReference type="GO" id="GO:0007417">
    <property type="term" value="P:central nervous system development"/>
    <property type="evidence" value="ECO:0007669"/>
    <property type="project" value="TreeGrafter"/>
</dbReference>
<feature type="disulfide bond" evidence="16">
    <location>
        <begin position="529"/>
        <end position="538"/>
    </location>
</feature>
<reference evidence="22" key="1">
    <citation type="submission" date="2020-10" db="EMBL/GenBank/DDBJ databases">
        <title>Chromosome-scale genome assembly of the Allis shad, Alosa alosa.</title>
        <authorList>
            <person name="Margot Z."/>
            <person name="Christophe K."/>
            <person name="Cabau C."/>
            <person name="Louis A."/>
            <person name="Berthelot C."/>
            <person name="Parey E."/>
            <person name="Roest Crollius H."/>
            <person name="Montfort J."/>
            <person name="Robinson-Rechavi M."/>
            <person name="Bucao C."/>
            <person name="Bouchez O."/>
            <person name="Gislard M."/>
            <person name="Lluch J."/>
            <person name="Milhes M."/>
            <person name="Lampietro C."/>
            <person name="Lopez Roques C."/>
            <person name="Donnadieu C."/>
            <person name="Braasch I."/>
            <person name="Desvignes T."/>
            <person name="Postlethwait J."/>
            <person name="Bobe J."/>
            <person name="Guiguen Y."/>
        </authorList>
    </citation>
    <scope>NUCLEOTIDE SEQUENCE</scope>
    <source>
        <strain evidence="22">M-15738</strain>
        <tissue evidence="22">Blood</tissue>
    </source>
</reference>
<dbReference type="InterPro" id="IPR000742">
    <property type="entry name" value="EGF"/>
</dbReference>
<dbReference type="InterPro" id="IPR001304">
    <property type="entry name" value="C-type_lectin-like"/>
</dbReference>
<protein>
    <recommendedName>
        <fullName evidence="15">PG-M</fullName>
    </recommendedName>
</protein>
<dbReference type="Gene3D" id="2.10.25.10">
    <property type="entry name" value="Laminin"/>
    <property type="match status" value="2"/>
</dbReference>
<dbReference type="InterPro" id="IPR016186">
    <property type="entry name" value="C-type_lectin-like/link_sf"/>
</dbReference>
<dbReference type="FunFam" id="2.10.70.10:FF:000003">
    <property type="entry name" value="Versican core protein"/>
    <property type="match status" value="1"/>
</dbReference>
<evidence type="ECO:0000313" key="22">
    <source>
        <dbReference type="EMBL" id="KAG5280752.1"/>
    </source>
</evidence>
<dbReference type="InterPro" id="IPR001881">
    <property type="entry name" value="EGF-like_Ca-bd_dom"/>
</dbReference>
<dbReference type="GO" id="GO:0042995">
    <property type="term" value="C:cell projection"/>
    <property type="evidence" value="ECO:0007669"/>
    <property type="project" value="UniProtKB-SubCell"/>
</dbReference>
<name>A0AAV6H427_9TELE</name>
<feature type="disulfide bond" evidence="16">
    <location>
        <begin position="491"/>
        <end position="500"/>
    </location>
</feature>
<dbReference type="CDD" id="cd00054">
    <property type="entry name" value="EGF_CA"/>
    <property type="match status" value="2"/>
</dbReference>
<dbReference type="SUPFAM" id="SSF57535">
    <property type="entry name" value="Complement control module/SCR domain"/>
    <property type="match status" value="1"/>
</dbReference>
<evidence type="ECO:0000259" key="21">
    <source>
        <dbReference type="PROSITE" id="PS50923"/>
    </source>
</evidence>
<evidence type="ECO:0000256" key="9">
    <source>
        <dbReference type="ARBA" id="ARBA00022837"/>
    </source>
</evidence>
<evidence type="ECO:0000256" key="18">
    <source>
        <dbReference type="SAM" id="MobiDB-lite"/>
    </source>
</evidence>
<dbReference type="InterPro" id="IPR000152">
    <property type="entry name" value="EGF-type_Asp/Asn_hydroxyl_site"/>
</dbReference>
<dbReference type="PROSITE" id="PS00010">
    <property type="entry name" value="ASX_HYDROXYL"/>
    <property type="match status" value="1"/>
</dbReference>
<dbReference type="PANTHER" id="PTHR22804">
    <property type="entry name" value="AGGRECAN/VERSICAN PROTEOGLYCAN"/>
    <property type="match status" value="1"/>
</dbReference>
<comment type="caution">
    <text evidence="16">Lacks conserved residue(s) required for the propagation of feature annotation.</text>
</comment>
<evidence type="ECO:0000259" key="20">
    <source>
        <dbReference type="PROSITE" id="PS50041"/>
    </source>
</evidence>
<dbReference type="GO" id="GO:0010001">
    <property type="term" value="P:glial cell differentiation"/>
    <property type="evidence" value="ECO:0007669"/>
    <property type="project" value="TreeGrafter"/>
</dbReference>
<dbReference type="PROSITE" id="PS00022">
    <property type="entry name" value="EGF_1"/>
    <property type="match status" value="2"/>
</dbReference>
<feature type="compositionally biased region" description="Polar residues" evidence="18">
    <location>
        <begin position="1"/>
        <end position="10"/>
    </location>
</feature>
<dbReference type="GO" id="GO:0005615">
    <property type="term" value="C:extracellular space"/>
    <property type="evidence" value="ECO:0007669"/>
    <property type="project" value="TreeGrafter"/>
</dbReference>
<dbReference type="PROSITE" id="PS01187">
    <property type="entry name" value="EGF_CA"/>
    <property type="match status" value="1"/>
</dbReference>
<keyword evidence="8" id="KW-0677">Repeat</keyword>
<evidence type="ECO:0000256" key="4">
    <source>
        <dbReference type="ARBA" id="ARBA00022530"/>
    </source>
</evidence>
<dbReference type="Pfam" id="PF00084">
    <property type="entry name" value="Sushi"/>
    <property type="match status" value="1"/>
</dbReference>
<dbReference type="FunFam" id="2.10.25.10:FF:000006">
    <property type="entry name" value="Versican core protein-like isoform 1"/>
    <property type="match status" value="1"/>
</dbReference>
<feature type="compositionally biased region" description="Low complexity" evidence="18">
    <location>
        <begin position="16"/>
        <end position="27"/>
    </location>
</feature>
<dbReference type="PROSITE" id="PS50041">
    <property type="entry name" value="C_TYPE_LECTIN_2"/>
    <property type="match status" value="1"/>
</dbReference>
<accession>A0AAV6H427</accession>
<dbReference type="InterPro" id="IPR035976">
    <property type="entry name" value="Sushi/SCR/CCP_sf"/>
</dbReference>
<feature type="region of interest" description="Disordered" evidence="18">
    <location>
        <begin position="1"/>
        <end position="66"/>
    </location>
</feature>
<dbReference type="PROSITE" id="PS01186">
    <property type="entry name" value="EGF_2"/>
    <property type="match status" value="1"/>
</dbReference>
<dbReference type="Proteomes" id="UP000823561">
    <property type="component" value="Chromosome 5"/>
</dbReference>
<evidence type="ECO:0000256" key="15">
    <source>
        <dbReference type="ARBA" id="ARBA00044266"/>
    </source>
</evidence>
<keyword evidence="10 16" id="KW-1015">Disulfide bond</keyword>
<feature type="region of interest" description="Disordered" evidence="18">
    <location>
        <begin position="749"/>
        <end position="774"/>
    </location>
</feature>
<evidence type="ECO:0000256" key="7">
    <source>
        <dbReference type="ARBA" id="ARBA00022729"/>
    </source>
</evidence>
<keyword evidence="11" id="KW-0325">Glycoprotein</keyword>
<dbReference type="InterPro" id="IPR016187">
    <property type="entry name" value="CTDL_fold"/>
</dbReference>
<evidence type="ECO:0000256" key="1">
    <source>
        <dbReference type="ARBA" id="ARBA00004316"/>
    </source>
</evidence>
<dbReference type="InterPro" id="IPR000436">
    <property type="entry name" value="Sushi_SCR_CCP_dom"/>
</dbReference>
<dbReference type="SUPFAM" id="SSF57196">
    <property type="entry name" value="EGF/Laminin"/>
    <property type="match status" value="1"/>
</dbReference>
<keyword evidence="7" id="KW-0732">Signal</keyword>
<evidence type="ECO:0000313" key="23">
    <source>
        <dbReference type="Proteomes" id="UP000823561"/>
    </source>
</evidence>
<dbReference type="PANTHER" id="PTHR22804:SF6">
    <property type="entry name" value="VERSICAN CORE PROTEIN"/>
    <property type="match status" value="1"/>
</dbReference>
<gene>
    <name evidence="22" type="ORF">AALO_G00063650</name>
</gene>
<dbReference type="InterPro" id="IPR033987">
    <property type="entry name" value="CSPG_CTLD"/>
</dbReference>
<evidence type="ECO:0000256" key="13">
    <source>
        <dbReference type="ARBA" id="ARBA00023290"/>
    </source>
</evidence>
<dbReference type="GO" id="GO:0005540">
    <property type="term" value="F:hyaluronic acid binding"/>
    <property type="evidence" value="ECO:0007669"/>
    <property type="project" value="UniProtKB-KW"/>
</dbReference>
<dbReference type="FunFam" id="2.10.25.10:FF:000012">
    <property type="entry name" value="Delta-like protein"/>
    <property type="match status" value="1"/>
</dbReference>
<evidence type="ECO:0000256" key="2">
    <source>
        <dbReference type="ARBA" id="ARBA00004498"/>
    </source>
</evidence>
<feature type="compositionally biased region" description="Low complexity" evidence="18">
    <location>
        <begin position="285"/>
        <end position="331"/>
    </location>
</feature>
<comment type="function">
    <text evidence="14">May play a role in intercellular signaling and in connecting cells with the extracellular matrix. May take part in the regulation of cell motility, growth and differentiation. Binds hyaluronic acid.</text>
</comment>
<dbReference type="GO" id="GO:0005509">
    <property type="term" value="F:calcium ion binding"/>
    <property type="evidence" value="ECO:0007669"/>
    <property type="project" value="InterPro"/>
</dbReference>
<dbReference type="InterPro" id="IPR050691">
    <property type="entry name" value="Hyaluronan_bind_Proteoglycan"/>
</dbReference>
<dbReference type="PROSITE" id="PS50026">
    <property type="entry name" value="EGF_3"/>
    <property type="match status" value="2"/>
</dbReference>
<dbReference type="Pfam" id="PF00008">
    <property type="entry name" value="EGF"/>
    <property type="match status" value="2"/>
</dbReference>
<feature type="compositionally biased region" description="Low complexity" evidence="18">
    <location>
        <begin position="352"/>
        <end position="361"/>
    </location>
</feature>